<dbReference type="AlphaFoldDB" id="A0A0M6Z9F1"/>
<sequence>MSRSLAALCLLLLMTTTVKSDVRFWYQDGNWTVWNEKTKCKAVNRPVIETSHAPYMSFWFVHDLANPGVSIDAYFWPGVFVQGTKFNINLLVSYGDEQITVPAEAGLDFALRTDRPLSQTEIDLLVKQTLLIVKPENSSFSIAVDAVKIPIVLQQLKVCADVLGRAAQNPE</sequence>
<gene>
    <name evidence="2" type="ORF">LA5096_00246</name>
</gene>
<dbReference type="EMBL" id="CXWC01000001">
    <property type="protein sequence ID" value="CTQ64062.1"/>
    <property type="molecule type" value="Genomic_DNA"/>
</dbReference>
<dbReference type="Proteomes" id="UP000049983">
    <property type="component" value="Unassembled WGS sequence"/>
</dbReference>
<accession>A0A0M6Z9F1</accession>
<dbReference type="GeneID" id="97667713"/>
<proteinExistence type="predicted"/>
<protein>
    <submittedName>
        <fullName evidence="2">Uncharacterized protein</fullName>
    </submittedName>
</protein>
<evidence type="ECO:0000313" key="3">
    <source>
        <dbReference type="Proteomes" id="UP000049983"/>
    </source>
</evidence>
<evidence type="ECO:0000313" key="2">
    <source>
        <dbReference type="EMBL" id="CTQ64062.1"/>
    </source>
</evidence>
<keyword evidence="1" id="KW-0732">Signal</keyword>
<feature type="chain" id="PRO_5009787705" evidence="1">
    <location>
        <begin position="21"/>
        <end position="171"/>
    </location>
</feature>
<keyword evidence="3" id="KW-1185">Reference proteome</keyword>
<name>A0A0M6Z9F1_9HYPH</name>
<dbReference type="RefSeq" id="WP_144435994.1">
    <property type="nucleotide sequence ID" value="NZ_CXWA01000003.1"/>
</dbReference>
<organism evidence="2 3">
    <name type="scientific">Roseibium album</name>
    <dbReference type="NCBI Taxonomy" id="311410"/>
    <lineage>
        <taxon>Bacteria</taxon>
        <taxon>Pseudomonadati</taxon>
        <taxon>Pseudomonadota</taxon>
        <taxon>Alphaproteobacteria</taxon>
        <taxon>Hyphomicrobiales</taxon>
        <taxon>Stappiaceae</taxon>
        <taxon>Roseibium</taxon>
    </lineage>
</organism>
<reference evidence="3" key="1">
    <citation type="submission" date="2015-07" db="EMBL/GenBank/DDBJ databases">
        <authorList>
            <person name="Rodrigo-Torres Lidia"/>
            <person name="Arahal R.David."/>
        </authorList>
    </citation>
    <scope>NUCLEOTIDE SEQUENCE [LARGE SCALE GENOMIC DNA]</scope>
    <source>
        <strain evidence="3">CECT 5096</strain>
    </source>
</reference>
<evidence type="ECO:0000256" key="1">
    <source>
        <dbReference type="SAM" id="SignalP"/>
    </source>
</evidence>
<feature type="signal peptide" evidence="1">
    <location>
        <begin position="1"/>
        <end position="20"/>
    </location>
</feature>